<proteinExistence type="predicted"/>
<dbReference type="EMBL" id="SSOD01000002">
    <property type="protein sequence ID" value="THF64144.1"/>
    <property type="molecule type" value="Genomic_DNA"/>
</dbReference>
<keyword evidence="2" id="KW-1185">Reference proteome</keyword>
<evidence type="ECO:0000313" key="1">
    <source>
        <dbReference type="EMBL" id="THF64144.1"/>
    </source>
</evidence>
<name>A0A4S4AVT8_9RHOO</name>
<evidence type="ECO:0008006" key="3">
    <source>
        <dbReference type="Google" id="ProtNLM"/>
    </source>
</evidence>
<dbReference type="OrthoDB" id="8955051at2"/>
<gene>
    <name evidence="1" type="ORF">E6O51_02125</name>
</gene>
<dbReference type="AlphaFoldDB" id="A0A4S4AVT8"/>
<dbReference type="Proteomes" id="UP000307956">
    <property type="component" value="Unassembled WGS sequence"/>
</dbReference>
<comment type="caution">
    <text evidence="1">The sequence shown here is derived from an EMBL/GenBank/DDBJ whole genome shotgun (WGS) entry which is preliminary data.</text>
</comment>
<dbReference type="SUPFAM" id="SSF53383">
    <property type="entry name" value="PLP-dependent transferases"/>
    <property type="match status" value="1"/>
</dbReference>
<reference evidence="1 2" key="1">
    <citation type="submission" date="2019-04" db="EMBL/GenBank/DDBJ databases">
        <title>Azoarcus rhizosphaerae sp. nov. isolated from rhizosphere of Ficus religiosa.</title>
        <authorList>
            <person name="Lin S.-Y."/>
            <person name="Hameed A."/>
            <person name="Hsu Y.-H."/>
            <person name="Young C.-C."/>
        </authorList>
    </citation>
    <scope>NUCLEOTIDE SEQUENCE [LARGE SCALE GENOMIC DNA]</scope>
    <source>
        <strain evidence="1 2">CC-YHH848</strain>
    </source>
</reference>
<dbReference type="InterPro" id="IPR015424">
    <property type="entry name" value="PyrdxlP-dep_Trfase"/>
</dbReference>
<sequence length="335" mass="37925">MQFENTIIHSAIGGYFELELAQGTGEYHRNVLRYQSARAAFLALLRAGRPATIWMPWYVCDSMMEPPVMAGIPVRRYGLDAELQIVDAQPGVNDWLLYVNYFGVCRRGVMETLRRFDSERIIIDNSQAFFNPAEDCLATIYSPRKFFGVPDGGYLATKLDMREPEEIDQGSIGRCTHLLRRLGDEPEKGYADFVAADSSLSGQEPKRMSRLTQTLLSHIPYGAIGAKRKENFALLHERLAASNGFPLDPREDEVSLCYPYLPRCGCDPEALRAKRIYVPRYWPKIAVSNVVPEFEVTLAQNTLFLPCDQRMTEKLMERMLQVLAGECSFDEVSAA</sequence>
<accession>A0A4S4AVT8</accession>
<organism evidence="1 2">
    <name type="scientific">Pseudothauera rhizosphaerae</name>
    <dbReference type="NCBI Taxonomy" id="2565932"/>
    <lineage>
        <taxon>Bacteria</taxon>
        <taxon>Pseudomonadati</taxon>
        <taxon>Pseudomonadota</taxon>
        <taxon>Betaproteobacteria</taxon>
        <taxon>Rhodocyclales</taxon>
        <taxon>Zoogloeaceae</taxon>
        <taxon>Pseudothauera</taxon>
    </lineage>
</organism>
<dbReference type="RefSeq" id="WP_136383335.1">
    <property type="nucleotide sequence ID" value="NZ_SSOD01000002.1"/>
</dbReference>
<protein>
    <recommendedName>
        <fullName evidence="3">dTDP-4-amino-4,6-dideoxygalactose transaminase</fullName>
    </recommendedName>
</protein>
<evidence type="ECO:0000313" key="2">
    <source>
        <dbReference type="Proteomes" id="UP000307956"/>
    </source>
</evidence>